<accession>A0AC34RBI4</accession>
<organism evidence="1 2">
    <name type="scientific">Panagrolaimus sp. JU765</name>
    <dbReference type="NCBI Taxonomy" id="591449"/>
    <lineage>
        <taxon>Eukaryota</taxon>
        <taxon>Metazoa</taxon>
        <taxon>Ecdysozoa</taxon>
        <taxon>Nematoda</taxon>
        <taxon>Chromadorea</taxon>
        <taxon>Rhabditida</taxon>
        <taxon>Tylenchina</taxon>
        <taxon>Panagrolaimomorpha</taxon>
        <taxon>Panagrolaimoidea</taxon>
        <taxon>Panagrolaimidae</taxon>
        <taxon>Panagrolaimus</taxon>
    </lineage>
</organism>
<evidence type="ECO:0000313" key="1">
    <source>
        <dbReference type="Proteomes" id="UP000887576"/>
    </source>
</evidence>
<evidence type="ECO:0000313" key="2">
    <source>
        <dbReference type="WBParaSite" id="JU765_v2.g5210.t1"/>
    </source>
</evidence>
<dbReference type="Proteomes" id="UP000887576">
    <property type="component" value="Unplaced"/>
</dbReference>
<reference evidence="2" key="1">
    <citation type="submission" date="2022-11" db="UniProtKB">
        <authorList>
            <consortium name="WormBaseParasite"/>
        </authorList>
    </citation>
    <scope>IDENTIFICATION</scope>
</reference>
<protein>
    <submittedName>
        <fullName evidence="2">Uncharacterized protein</fullName>
    </submittedName>
</protein>
<name>A0AC34RBI4_9BILA</name>
<sequence>MKLLNLILIFVFVELIITESVWGLSPPIRDPVVESPNENSQSSVSADVAHEVDTKNNTPKVAASMGGGGMSFSPDEEDGEPINTYNPRNPYGAGWCCRTASQAYYDSRCRTDLNYYYSCIPTTYYANQHRPPYNFYNHHPGYNYYGPQHPGYNYYGQQEPGSNFNGEPQPLYSPTRPKQTP</sequence>
<proteinExistence type="predicted"/>
<dbReference type="WBParaSite" id="JU765_v2.g5210.t1">
    <property type="protein sequence ID" value="JU765_v2.g5210.t1"/>
    <property type="gene ID" value="JU765_v2.g5210"/>
</dbReference>